<sequence>MAPKTDSWVRIFKVSDPFKHPKGFTLYKVTSIVYCKKYPETATKIIIWKRYNDFKKLHKELNLRHQKLHLTDKFPAFVKAKFFSRFEADVIEERMNAALILLEFVGNHPPLFTSNVFVKFFESGYVVDEQNGKVVLSSELKPETTVFNSSILSTTGERTTSVSPLPNSSDEDHTSITTDTDSALSSPHEVSEITVPEPLPVQSGQADAIIDVPISWPSFQEVVFENQTPILPNNSSESLFSKKIQSLKNKFIGNNEGNNDYKIKETPLYWTEAEQLINQAKESEQKDDHQTAFAFYKTAIACLLSGVQSDTDPSRRITVKEKTAEYLLKAEYLADNFLSEENASKPEVELVPLSQLWQPVSDLQWFKVLGIIGKVMLVFDTRTHSLHIIKALHKSACPASENGRCIFPRQVPYMVELQAIYETDYSVYLILQHISAGKLWDYVTPYFQKQPETPAKVLQSSPYNHQNYLDIEDRISVSSSDSFPSALHTLSKNYDSYSTLSSPGDSYLNLIKDYTSTKKCESTKSLNSEAEVVPNVSLSENKSVKEIPDFTITHDNTQNIPISDNSNSIKDHSHLFSECLLSALSDDGLYKEVLNLVDSPVITSKSETDIRTIDLVNNAEKLLKSVDQVLNESDCLFGHLHNLELNYI</sequence>
<dbReference type="Pfam" id="PF04212">
    <property type="entry name" value="MIT"/>
    <property type="match status" value="1"/>
</dbReference>
<dbReference type="CDD" id="cd06881">
    <property type="entry name" value="PX_SNX15_like"/>
    <property type="match status" value="1"/>
</dbReference>
<dbReference type="InterPro" id="IPR036181">
    <property type="entry name" value="MIT_dom_sf"/>
</dbReference>
<dbReference type="InterPro" id="IPR036871">
    <property type="entry name" value="PX_dom_sf"/>
</dbReference>
<dbReference type="CDD" id="cd02677">
    <property type="entry name" value="MIT_SNX15"/>
    <property type="match status" value="1"/>
</dbReference>
<dbReference type="PANTHER" id="PTHR15508">
    <property type="entry name" value="RIBOSOMAL PROTEIN S6 KINASE"/>
    <property type="match status" value="1"/>
</dbReference>
<proteinExistence type="predicted"/>
<dbReference type="InterPro" id="IPR001683">
    <property type="entry name" value="PX_dom"/>
</dbReference>
<reference evidence="3" key="1">
    <citation type="submission" date="2015-12" db="EMBL/GenBank/DDBJ databases">
        <title>De novo transcriptome assembly of four potential Pierce s Disease insect vectors from Arizona vineyards.</title>
        <authorList>
            <person name="Tassone E.E."/>
        </authorList>
    </citation>
    <scope>NUCLEOTIDE SEQUENCE</scope>
</reference>
<dbReference type="Gene3D" id="3.30.1520.10">
    <property type="entry name" value="Phox-like domain"/>
    <property type="match status" value="1"/>
</dbReference>
<dbReference type="SUPFAM" id="SSF64268">
    <property type="entry name" value="PX domain"/>
    <property type="match status" value="1"/>
</dbReference>
<dbReference type="Pfam" id="PF00787">
    <property type="entry name" value="PX"/>
    <property type="match status" value="1"/>
</dbReference>
<feature type="compositionally biased region" description="Polar residues" evidence="1">
    <location>
        <begin position="175"/>
        <end position="185"/>
    </location>
</feature>
<dbReference type="PROSITE" id="PS50195">
    <property type="entry name" value="PX"/>
    <property type="match status" value="1"/>
</dbReference>
<accession>A0A1B6C313</accession>
<dbReference type="Gene3D" id="1.20.58.80">
    <property type="entry name" value="Phosphotransferase system, lactose/cellobiose-type IIA subunit"/>
    <property type="match status" value="1"/>
</dbReference>
<evidence type="ECO:0000313" key="3">
    <source>
        <dbReference type="EMBL" id="JAS07754.1"/>
    </source>
</evidence>
<dbReference type="GO" id="GO:0035091">
    <property type="term" value="F:phosphatidylinositol binding"/>
    <property type="evidence" value="ECO:0007669"/>
    <property type="project" value="InterPro"/>
</dbReference>
<feature type="region of interest" description="Disordered" evidence="1">
    <location>
        <begin position="155"/>
        <end position="191"/>
    </location>
</feature>
<dbReference type="SMART" id="SM00312">
    <property type="entry name" value="PX"/>
    <property type="match status" value="1"/>
</dbReference>
<name>A0A1B6C313_9HEMI</name>
<dbReference type="InterPro" id="IPR007330">
    <property type="entry name" value="MIT_dom"/>
</dbReference>
<feature type="compositionally biased region" description="Polar residues" evidence="1">
    <location>
        <begin position="155"/>
        <end position="168"/>
    </location>
</feature>
<dbReference type="SUPFAM" id="SSF116846">
    <property type="entry name" value="MIT domain"/>
    <property type="match status" value="1"/>
</dbReference>
<gene>
    <name evidence="3" type="ORF">g.10719</name>
</gene>
<feature type="non-terminal residue" evidence="3">
    <location>
        <position position="648"/>
    </location>
</feature>
<dbReference type="SUPFAM" id="SSF56112">
    <property type="entry name" value="Protein kinase-like (PK-like)"/>
    <property type="match status" value="1"/>
</dbReference>
<evidence type="ECO:0000259" key="2">
    <source>
        <dbReference type="PROSITE" id="PS50195"/>
    </source>
</evidence>
<protein>
    <recommendedName>
        <fullName evidence="2">PX domain-containing protein</fullName>
    </recommendedName>
</protein>
<evidence type="ECO:0000256" key="1">
    <source>
        <dbReference type="SAM" id="MobiDB-lite"/>
    </source>
</evidence>
<dbReference type="PANTHER" id="PTHR15508:SF8">
    <property type="entry name" value="LD24550P"/>
    <property type="match status" value="1"/>
</dbReference>
<dbReference type="InterPro" id="IPR011009">
    <property type="entry name" value="Kinase-like_dom_sf"/>
</dbReference>
<dbReference type="AlphaFoldDB" id="A0A1B6C313"/>
<dbReference type="EMBL" id="GEDC01029544">
    <property type="protein sequence ID" value="JAS07754.1"/>
    <property type="molecule type" value="Transcribed_RNA"/>
</dbReference>
<organism evidence="3">
    <name type="scientific">Clastoptera arizonana</name>
    <name type="common">Arizona spittle bug</name>
    <dbReference type="NCBI Taxonomy" id="38151"/>
    <lineage>
        <taxon>Eukaryota</taxon>
        <taxon>Metazoa</taxon>
        <taxon>Ecdysozoa</taxon>
        <taxon>Arthropoda</taxon>
        <taxon>Hexapoda</taxon>
        <taxon>Insecta</taxon>
        <taxon>Pterygota</taxon>
        <taxon>Neoptera</taxon>
        <taxon>Paraneoptera</taxon>
        <taxon>Hemiptera</taxon>
        <taxon>Auchenorrhyncha</taxon>
        <taxon>Cercopoidea</taxon>
        <taxon>Clastopteridae</taxon>
        <taxon>Clastoptera</taxon>
    </lineage>
</organism>
<dbReference type="InterPro" id="IPR051866">
    <property type="entry name" value="Intracell_Sig-Traffick_Protein"/>
</dbReference>
<feature type="domain" description="PX" evidence="2">
    <location>
        <begin position="1"/>
        <end position="128"/>
    </location>
</feature>
<dbReference type="SMART" id="SM00745">
    <property type="entry name" value="MIT"/>
    <property type="match status" value="1"/>
</dbReference>